<evidence type="ECO:0000313" key="16">
    <source>
        <dbReference type="Proteomes" id="UP000029692"/>
    </source>
</evidence>
<dbReference type="InterPro" id="IPR051224">
    <property type="entry name" value="NiCoT_RcnA"/>
</dbReference>
<evidence type="ECO:0000313" key="15">
    <source>
        <dbReference type="EMBL" id="KGE72052.1"/>
    </source>
</evidence>
<keyword evidence="9" id="KW-0406">Ion transport</keyword>
<evidence type="ECO:0000256" key="5">
    <source>
        <dbReference type="ARBA" id="ARBA00022475"/>
    </source>
</evidence>
<keyword evidence="4 13" id="KW-0813">Transport</keyword>
<feature type="transmembrane region" description="Helical" evidence="13">
    <location>
        <begin position="261"/>
        <end position="286"/>
    </location>
</feature>
<comment type="caution">
    <text evidence="15">The sequence shown here is derived from an EMBL/GenBank/DDBJ whole genome shotgun (WGS) entry which is preliminary data.</text>
</comment>
<dbReference type="eggNOG" id="COG2215">
    <property type="taxonomic scope" value="Bacteria"/>
</dbReference>
<feature type="transmembrane region" description="Helical" evidence="13">
    <location>
        <begin position="232"/>
        <end position="255"/>
    </location>
</feature>
<gene>
    <name evidence="15" type="ORF">DC28_08060</name>
</gene>
<dbReference type="PANTHER" id="PTHR40659:SF1">
    <property type="entry name" value="NICKEL_COBALT EFFLUX SYSTEM RCNA"/>
    <property type="match status" value="1"/>
</dbReference>
<comment type="subcellular location">
    <subcellularLocation>
        <location evidence="2 13">Cell membrane</location>
        <topology evidence="2 13">Multi-pass membrane protein</topology>
    </subcellularLocation>
</comment>
<keyword evidence="12" id="KW-0170">Cobalt</keyword>
<feature type="region of interest" description="Disordered" evidence="14">
    <location>
        <begin position="195"/>
        <end position="230"/>
    </location>
</feature>
<evidence type="ECO:0000256" key="2">
    <source>
        <dbReference type="ARBA" id="ARBA00004651"/>
    </source>
</evidence>
<reference evidence="15 16" key="1">
    <citation type="submission" date="2014-05" db="EMBL/GenBank/DDBJ databases">
        <title>De novo Genome Sequence of Spirocheata sp.</title>
        <authorList>
            <person name="Shivani Y."/>
            <person name="Subhash Y."/>
            <person name="Tushar L."/>
            <person name="Sasikala C."/>
            <person name="Ramana C.V."/>
        </authorList>
    </citation>
    <scope>NUCLEOTIDE SEQUENCE [LARGE SCALE GENOMIC DNA]</scope>
    <source>
        <strain evidence="15 16">JC230</strain>
    </source>
</reference>
<dbReference type="EMBL" id="JNUP01000063">
    <property type="protein sequence ID" value="KGE72052.1"/>
    <property type="molecule type" value="Genomic_DNA"/>
</dbReference>
<evidence type="ECO:0000256" key="3">
    <source>
        <dbReference type="ARBA" id="ARBA00022426"/>
    </source>
</evidence>
<keyword evidence="16" id="KW-1185">Reference proteome</keyword>
<dbReference type="GO" id="GO:0046583">
    <property type="term" value="F:monoatomic cation efflux transmembrane transporter activity"/>
    <property type="evidence" value="ECO:0007669"/>
    <property type="project" value="TreeGrafter"/>
</dbReference>
<dbReference type="PANTHER" id="PTHR40659">
    <property type="entry name" value="NICKEL/COBALT EFFLUX SYSTEM RCNA"/>
    <property type="match status" value="1"/>
</dbReference>
<feature type="compositionally biased region" description="Basic and acidic residues" evidence="14">
    <location>
        <begin position="204"/>
        <end position="222"/>
    </location>
</feature>
<dbReference type="Pfam" id="PF03824">
    <property type="entry name" value="NicO"/>
    <property type="match status" value="1"/>
</dbReference>
<dbReference type="STRING" id="1480694.DC28_08060"/>
<evidence type="ECO:0000256" key="6">
    <source>
        <dbReference type="ARBA" id="ARBA00022596"/>
    </source>
</evidence>
<dbReference type="GO" id="GO:0006824">
    <property type="term" value="P:cobalt ion transport"/>
    <property type="evidence" value="ECO:0007669"/>
    <property type="project" value="UniProtKB-KW"/>
</dbReference>
<name>A0A098QZY7_9SPIO</name>
<keyword evidence="7 13" id="KW-0812">Transmembrane</keyword>
<evidence type="ECO:0000256" key="9">
    <source>
        <dbReference type="ARBA" id="ARBA00023065"/>
    </source>
</evidence>
<feature type="compositionally biased region" description="Polar residues" evidence="14">
    <location>
        <begin position="32"/>
        <end position="48"/>
    </location>
</feature>
<dbReference type="GO" id="GO:0015099">
    <property type="term" value="F:nickel cation transmembrane transporter activity"/>
    <property type="evidence" value="ECO:0007669"/>
    <property type="project" value="UniProtKB-UniRule"/>
</dbReference>
<evidence type="ECO:0000256" key="1">
    <source>
        <dbReference type="ARBA" id="ARBA00002510"/>
    </source>
</evidence>
<keyword evidence="3" id="KW-0171">Cobalt transport</keyword>
<dbReference type="GO" id="GO:0010045">
    <property type="term" value="P:response to nickel cation"/>
    <property type="evidence" value="ECO:0007669"/>
    <property type="project" value="TreeGrafter"/>
</dbReference>
<keyword evidence="6" id="KW-0533">Nickel</keyword>
<comment type="similarity">
    <text evidence="13">Belongs to the NiCoT transporter (TC 2.A.52) family.</text>
</comment>
<dbReference type="InterPro" id="IPR011541">
    <property type="entry name" value="Ni/Co_transpt_high_affinity"/>
</dbReference>
<feature type="transmembrane region" description="Helical" evidence="13">
    <location>
        <begin position="88"/>
        <end position="110"/>
    </location>
</feature>
<comment type="function">
    <text evidence="1">Efflux system for nickel and cobalt.</text>
</comment>
<evidence type="ECO:0000256" key="4">
    <source>
        <dbReference type="ARBA" id="ARBA00022448"/>
    </source>
</evidence>
<evidence type="ECO:0000256" key="10">
    <source>
        <dbReference type="ARBA" id="ARBA00023112"/>
    </source>
</evidence>
<keyword evidence="10" id="KW-0921">Nickel transport</keyword>
<evidence type="ECO:0000256" key="14">
    <source>
        <dbReference type="SAM" id="MobiDB-lite"/>
    </source>
</evidence>
<keyword evidence="5" id="KW-1003">Cell membrane</keyword>
<dbReference type="AlphaFoldDB" id="A0A098QZY7"/>
<accession>A0A098QZY7</accession>
<evidence type="ECO:0000256" key="13">
    <source>
        <dbReference type="RuleBase" id="RU362101"/>
    </source>
</evidence>
<sequence>MIRLPILLFLLLSLQALPLFGQDPFFRGDSKTPGSSPSQESPTPVLNSTPAPLASPFQAAASWIRRTSRELHSRLSDLTRRVMEEADIGAGVSAFLTAVLFGIIHILGPGHGKVFTVSYFLGNRARLRQGIAYSALVNLVDSLSAGVVVFLGTVVFQVVFSNFQNEASWWLQLVSYSLILILTLGHWISHHRPSMHHHHSHPHHLPEGRGGHSGHSHGEPDTPRSAGPSSPLGLAMSVALVPCPVSTAILVYGVANRSLAFSVFLVAGVSLGGFIAMSALAVGVVAGRQQLQTLLHRSHSPAGRVLGILEAVSSGVIILFAGIMLISLLVPGP</sequence>
<keyword evidence="11 13" id="KW-0472">Membrane</keyword>
<keyword evidence="8 13" id="KW-1133">Transmembrane helix</keyword>
<evidence type="ECO:0000256" key="7">
    <source>
        <dbReference type="ARBA" id="ARBA00022692"/>
    </source>
</evidence>
<dbReference type="GO" id="GO:0005886">
    <property type="term" value="C:plasma membrane"/>
    <property type="evidence" value="ECO:0007669"/>
    <property type="project" value="UniProtKB-SubCell"/>
</dbReference>
<protein>
    <recommendedName>
        <fullName evidence="13">Nickel/cobalt efflux system</fullName>
    </recommendedName>
</protein>
<feature type="transmembrane region" description="Helical" evidence="13">
    <location>
        <begin position="169"/>
        <end position="188"/>
    </location>
</feature>
<proteinExistence type="inferred from homology"/>
<feature type="region of interest" description="Disordered" evidence="14">
    <location>
        <begin position="28"/>
        <end position="48"/>
    </location>
</feature>
<feature type="transmembrane region" description="Helical" evidence="13">
    <location>
        <begin position="131"/>
        <end position="157"/>
    </location>
</feature>
<evidence type="ECO:0000256" key="8">
    <source>
        <dbReference type="ARBA" id="ARBA00022989"/>
    </source>
</evidence>
<dbReference type="GO" id="GO:0032025">
    <property type="term" value="P:response to cobalt ion"/>
    <property type="evidence" value="ECO:0007669"/>
    <property type="project" value="TreeGrafter"/>
</dbReference>
<organism evidence="15 16">
    <name type="scientific">Spirochaeta lutea</name>
    <dbReference type="NCBI Taxonomy" id="1480694"/>
    <lineage>
        <taxon>Bacteria</taxon>
        <taxon>Pseudomonadati</taxon>
        <taxon>Spirochaetota</taxon>
        <taxon>Spirochaetia</taxon>
        <taxon>Spirochaetales</taxon>
        <taxon>Spirochaetaceae</taxon>
        <taxon>Spirochaeta</taxon>
    </lineage>
</organism>
<dbReference type="RefSeq" id="WP_037547490.1">
    <property type="nucleotide sequence ID" value="NZ_JNUP01000063.1"/>
</dbReference>
<evidence type="ECO:0000256" key="12">
    <source>
        <dbReference type="ARBA" id="ARBA00023285"/>
    </source>
</evidence>
<feature type="transmembrane region" description="Helical" evidence="13">
    <location>
        <begin position="307"/>
        <end position="330"/>
    </location>
</feature>
<dbReference type="Proteomes" id="UP000029692">
    <property type="component" value="Unassembled WGS sequence"/>
</dbReference>
<evidence type="ECO:0000256" key="11">
    <source>
        <dbReference type="ARBA" id="ARBA00023136"/>
    </source>
</evidence>